<dbReference type="PROSITE" id="PS51841">
    <property type="entry name" value="LTD"/>
    <property type="match status" value="1"/>
</dbReference>
<dbReference type="InterPro" id="IPR036415">
    <property type="entry name" value="Lamin_tail_dom_sf"/>
</dbReference>
<dbReference type="SUPFAM" id="SSF74853">
    <property type="entry name" value="Lamin A/C globular tail domain"/>
    <property type="match status" value="1"/>
</dbReference>
<name>A0A7S3PZN6_9STRA</name>
<dbReference type="InterPro" id="IPR001322">
    <property type="entry name" value="Lamin_tail_dom"/>
</dbReference>
<reference evidence="3" key="1">
    <citation type="submission" date="2021-01" db="EMBL/GenBank/DDBJ databases">
        <authorList>
            <person name="Corre E."/>
            <person name="Pelletier E."/>
            <person name="Niang G."/>
            <person name="Scheremetjew M."/>
            <person name="Finn R."/>
            <person name="Kale V."/>
            <person name="Holt S."/>
            <person name="Cochrane G."/>
            <person name="Meng A."/>
            <person name="Brown T."/>
            <person name="Cohen L."/>
        </authorList>
    </citation>
    <scope>NUCLEOTIDE SEQUENCE</scope>
    <source>
        <strain evidence="3">MM31A-1</strain>
    </source>
</reference>
<dbReference type="Pfam" id="PF00932">
    <property type="entry name" value="LTD"/>
    <property type="match status" value="1"/>
</dbReference>
<dbReference type="Gene3D" id="2.60.40.1260">
    <property type="entry name" value="Lamin Tail domain"/>
    <property type="match status" value="1"/>
</dbReference>
<proteinExistence type="predicted"/>
<protein>
    <recommendedName>
        <fullName evidence="2">LTD domain-containing protein</fullName>
    </recommendedName>
</protein>
<feature type="signal peptide" evidence="1">
    <location>
        <begin position="1"/>
        <end position="20"/>
    </location>
</feature>
<gene>
    <name evidence="3" type="ORF">CDEB00056_LOCUS5593</name>
</gene>
<keyword evidence="1" id="KW-0732">Signal</keyword>
<dbReference type="EMBL" id="HBIO01007467">
    <property type="protein sequence ID" value="CAE0460752.1"/>
    <property type="molecule type" value="Transcribed_RNA"/>
</dbReference>
<dbReference type="AlphaFoldDB" id="A0A7S3PZN6"/>
<feature type="chain" id="PRO_5030588048" description="LTD domain-containing protein" evidence="1">
    <location>
        <begin position="21"/>
        <end position="189"/>
    </location>
</feature>
<evidence type="ECO:0000259" key="2">
    <source>
        <dbReference type="PROSITE" id="PS51841"/>
    </source>
</evidence>
<evidence type="ECO:0000256" key="1">
    <source>
        <dbReference type="SAM" id="SignalP"/>
    </source>
</evidence>
<sequence length="189" mass="20294">MPSLKFTGFAAMLTLVVTDAFVVSNVPPTPPAAIERVVPATADLTTGEMWASSLNSQMLLSGASANVAQGFGITIDDIRYDGEVSRTEADEFVVIKNRSKETADISGWFIYPAGTGTQGNTFYFPAGSVLKPNQSVRIYTNEIHKETGGYSWGSGKALWSNNGGLAVMKDNNGKKIMEYKYKPVVPAKA</sequence>
<evidence type="ECO:0000313" key="3">
    <source>
        <dbReference type="EMBL" id="CAE0460752.1"/>
    </source>
</evidence>
<accession>A0A7S3PZN6</accession>
<feature type="domain" description="LTD" evidence="2">
    <location>
        <begin position="62"/>
        <end position="183"/>
    </location>
</feature>
<organism evidence="3">
    <name type="scientific">Chaetoceros debilis</name>
    <dbReference type="NCBI Taxonomy" id="122233"/>
    <lineage>
        <taxon>Eukaryota</taxon>
        <taxon>Sar</taxon>
        <taxon>Stramenopiles</taxon>
        <taxon>Ochrophyta</taxon>
        <taxon>Bacillariophyta</taxon>
        <taxon>Coscinodiscophyceae</taxon>
        <taxon>Chaetocerotophycidae</taxon>
        <taxon>Chaetocerotales</taxon>
        <taxon>Chaetocerotaceae</taxon>
        <taxon>Chaetoceros</taxon>
    </lineage>
</organism>